<feature type="transmembrane region" description="Helical" evidence="7">
    <location>
        <begin position="340"/>
        <end position="366"/>
    </location>
</feature>
<dbReference type="Gene3D" id="1.20.1250.20">
    <property type="entry name" value="MFS general substrate transporter like domains"/>
    <property type="match status" value="1"/>
</dbReference>
<dbReference type="SUPFAM" id="SSF103473">
    <property type="entry name" value="MFS general substrate transporter"/>
    <property type="match status" value="1"/>
</dbReference>
<sequence>MFVGAFADSSGRRPAYMFCFTVYIAANIGCALAPNYTALLILRMLQSAGSSTTVALAQAVVADIVTSAERGRYVSYMSLPIMLAPALGPVLGGALAEYLGWRWTFWILTILCGVVAVAHVLSMPETCRGIVGDGSVRPKHLVHRSLWQVGRELMSRRRTTRREQAASQQPRPEPDNGELHMTTTTPSSSPAAAPAQKPTTVTKRKFNAFRALLLLVQPSMALLLTYSSLVFANFYCLMTSIPAQFNNPATYHLNDLQTGLIYLPLGVGTLVGAQITGRLQDWNFKRHCALRGLPYEKKKQLDLSTFPLETARLQVGIPALCLATCVVLVWGWVLEARTHIAVPCVLLFLAGVGLVGFTNSISVVIVDMNPGDAGAATAANNFTRCLVGAAASAAIQPMI</sequence>
<dbReference type="GO" id="GO:0005886">
    <property type="term" value="C:plasma membrane"/>
    <property type="evidence" value="ECO:0007669"/>
    <property type="project" value="TreeGrafter"/>
</dbReference>
<reference evidence="10" key="1">
    <citation type="submission" date="2016-02" db="EMBL/GenBank/DDBJ databases">
        <title>Draft genome sequence of Microdochium bolleyi, a fungal endophyte of beachgrass.</title>
        <authorList>
            <consortium name="DOE Joint Genome Institute"/>
            <person name="David A.S."/>
            <person name="May G."/>
            <person name="Haridas S."/>
            <person name="Lim J."/>
            <person name="Wang M."/>
            <person name="Labutti K."/>
            <person name="Lipzen A."/>
            <person name="Barry K."/>
            <person name="Grigoriev I.V."/>
        </authorList>
    </citation>
    <scope>NUCLEOTIDE SEQUENCE [LARGE SCALE GENOMIC DNA]</scope>
    <source>
        <strain evidence="10">J235TASD1</strain>
    </source>
</reference>
<keyword evidence="10" id="KW-1185">Reference proteome</keyword>
<feature type="non-terminal residue" evidence="9">
    <location>
        <position position="399"/>
    </location>
</feature>
<organism evidence="9 10">
    <name type="scientific">Microdochium bolleyi</name>
    <dbReference type="NCBI Taxonomy" id="196109"/>
    <lineage>
        <taxon>Eukaryota</taxon>
        <taxon>Fungi</taxon>
        <taxon>Dikarya</taxon>
        <taxon>Ascomycota</taxon>
        <taxon>Pezizomycotina</taxon>
        <taxon>Sordariomycetes</taxon>
        <taxon>Xylariomycetidae</taxon>
        <taxon>Xylariales</taxon>
        <taxon>Microdochiaceae</taxon>
        <taxon>Microdochium</taxon>
    </lineage>
</organism>
<dbReference type="Pfam" id="PF07690">
    <property type="entry name" value="MFS_1"/>
    <property type="match status" value="1"/>
</dbReference>
<evidence type="ECO:0000313" key="9">
    <source>
        <dbReference type="EMBL" id="KXJ87520.1"/>
    </source>
</evidence>
<evidence type="ECO:0000256" key="2">
    <source>
        <dbReference type="ARBA" id="ARBA00022448"/>
    </source>
</evidence>
<accession>A0A136IRF7</accession>
<feature type="region of interest" description="Disordered" evidence="6">
    <location>
        <begin position="157"/>
        <end position="198"/>
    </location>
</feature>
<dbReference type="InterPro" id="IPR020846">
    <property type="entry name" value="MFS_dom"/>
</dbReference>
<evidence type="ECO:0000256" key="3">
    <source>
        <dbReference type="ARBA" id="ARBA00022692"/>
    </source>
</evidence>
<feature type="transmembrane region" description="Helical" evidence="7">
    <location>
        <begin position="212"/>
        <end position="240"/>
    </location>
</feature>
<keyword evidence="3 7" id="KW-0812">Transmembrane</keyword>
<feature type="transmembrane region" description="Helical" evidence="7">
    <location>
        <begin position="73"/>
        <end position="91"/>
    </location>
</feature>
<dbReference type="InParanoid" id="A0A136IRF7"/>
<dbReference type="PANTHER" id="PTHR23502:SF51">
    <property type="entry name" value="QUINIDINE RESISTANCE PROTEIN 1-RELATED"/>
    <property type="match status" value="1"/>
</dbReference>
<evidence type="ECO:0000256" key="5">
    <source>
        <dbReference type="ARBA" id="ARBA00023136"/>
    </source>
</evidence>
<evidence type="ECO:0000313" key="10">
    <source>
        <dbReference type="Proteomes" id="UP000070501"/>
    </source>
</evidence>
<dbReference type="InterPro" id="IPR011701">
    <property type="entry name" value="MFS"/>
</dbReference>
<protein>
    <submittedName>
        <fullName evidence="9">Major facilitator superfamily domain-containing protein</fullName>
    </submittedName>
</protein>
<dbReference type="AlphaFoldDB" id="A0A136IRF7"/>
<keyword evidence="4 7" id="KW-1133">Transmembrane helix</keyword>
<proteinExistence type="predicted"/>
<evidence type="ECO:0000256" key="4">
    <source>
        <dbReference type="ARBA" id="ARBA00022989"/>
    </source>
</evidence>
<evidence type="ECO:0000256" key="1">
    <source>
        <dbReference type="ARBA" id="ARBA00004141"/>
    </source>
</evidence>
<evidence type="ECO:0000256" key="7">
    <source>
        <dbReference type="SAM" id="Phobius"/>
    </source>
</evidence>
<feature type="compositionally biased region" description="Low complexity" evidence="6">
    <location>
        <begin position="182"/>
        <end position="198"/>
    </location>
</feature>
<dbReference type="EMBL" id="KQ964262">
    <property type="protein sequence ID" value="KXJ87520.1"/>
    <property type="molecule type" value="Genomic_DNA"/>
</dbReference>
<feature type="transmembrane region" description="Helical" evidence="7">
    <location>
        <begin position="15"/>
        <end position="34"/>
    </location>
</feature>
<dbReference type="PROSITE" id="PS50850">
    <property type="entry name" value="MFS"/>
    <property type="match status" value="1"/>
</dbReference>
<feature type="domain" description="Major facilitator superfamily (MFS) profile" evidence="8">
    <location>
        <begin position="1"/>
        <end position="399"/>
    </location>
</feature>
<gene>
    <name evidence="9" type="ORF">Micbo1qcDRAFT_167520</name>
</gene>
<feature type="transmembrane region" description="Helical" evidence="7">
    <location>
        <begin position="103"/>
        <end position="121"/>
    </location>
</feature>
<comment type="subcellular location">
    <subcellularLocation>
        <location evidence="1">Membrane</location>
        <topology evidence="1">Multi-pass membrane protein</topology>
    </subcellularLocation>
</comment>
<feature type="transmembrane region" description="Helical" evidence="7">
    <location>
        <begin position="315"/>
        <end position="334"/>
    </location>
</feature>
<name>A0A136IRF7_9PEZI</name>
<evidence type="ECO:0000256" key="6">
    <source>
        <dbReference type="SAM" id="MobiDB-lite"/>
    </source>
</evidence>
<evidence type="ECO:0000259" key="8">
    <source>
        <dbReference type="PROSITE" id="PS50850"/>
    </source>
</evidence>
<dbReference type="InterPro" id="IPR036259">
    <property type="entry name" value="MFS_trans_sf"/>
</dbReference>
<keyword evidence="2" id="KW-0813">Transport</keyword>
<keyword evidence="5 7" id="KW-0472">Membrane</keyword>
<dbReference type="OrthoDB" id="440553at2759"/>
<dbReference type="Proteomes" id="UP000070501">
    <property type="component" value="Unassembled WGS sequence"/>
</dbReference>
<dbReference type="PANTHER" id="PTHR23502">
    <property type="entry name" value="MAJOR FACILITATOR SUPERFAMILY"/>
    <property type="match status" value="1"/>
</dbReference>
<dbReference type="GO" id="GO:0022857">
    <property type="term" value="F:transmembrane transporter activity"/>
    <property type="evidence" value="ECO:0007669"/>
    <property type="project" value="InterPro"/>
</dbReference>